<keyword evidence="2" id="KW-0646">Protease inhibitor</keyword>
<accession>A0ABD1EWA2</accession>
<evidence type="ECO:0000259" key="6">
    <source>
        <dbReference type="SMART" id="SM00093"/>
    </source>
</evidence>
<dbReference type="SMART" id="SM00093">
    <property type="entry name" value="SERPIN"/>
    <property type="match status" value="1"/>
</dbReference>
<dbReference type="SUPFAM" id="SSF56574">
    <property type="entry name" value="Serpins"/>
    <property type="match status" value="1"/>
</dbReference>
<evidence type="ECO:0000256" key="3">
    <source>
        <dbReference type="ARBA" id="ARBA00022900"/>
    </source>
</evidence>
<organism evidence="7 8">
    <name type="scientific">Hypothenemus hampei</name>
    <name type="common">Coffee berry borer</name>
    <dbReference type="NCBI Taxonomy" id="57062"/>
    <lineage>
        <taxon>Eukaryota</taxon>
        <taxon>Metazoa</taxon>
        <taxon>Ecdysozoa</taxon>
        <taxon>Arthropoda</taxon>
        <taxon>Hexapoda</taxon>
        <taxon>Insecta</taxon>
        <taxon>Pterygota</taxon>
        <taxon>Neoptera</taxon>
        <taxon>Endopterygota</taxon>
        <taxon>Coleoptera</taxon>
        <taxon>Polyphaga</taxon>
        <taxon>Cucujiformia</taxon>
        <taxon>Curculionidae</taxon>
        <taxon>Scolytinae</taxon>
        <taxon>Hypothenemus</taxon>
    </lineage>
</organism>
<evidence type="ECO:0000313" key="7">
    <source>
        <dbReference type="EMBL" id="KAL1505326.1"/>
    </source>
</evidence>
<gene>
    <name evidence="7" type="ORF">ABEB36_004917</name>
</gene>
<dbReference type="PANTHER" id="PTHR11461">
    <property type="entry name" value="SERINE PROTEASE INHIBITOR, SERPIN"/>
    <property type="match status" value="1"/>
</dbReference>
<keyword evidence="8" id="KW-1185">Reference proteome</keyword>
<comment type="caution">
    <text evidence="7">The sequence shown here is derived from an EMBL/GenBank/DDBJ whole genome shotgun (WGS) entry which is preliminary data.</text>
</comment>
<evidence type="ECO:0000256" key="1">
    <source>
        <dbReference type="ARBA" id="ARBA00009500"/>
    </source>
</evidence>
<evidence type="ECO:0000313" key="8">
    <source>
        <dbReference type="Proteomes" id="UP001566132"/>
    </source>
</evidence>
<keyword evidence="5" id="KW-0732">Signal</keyword>
<keyword evidence="3" id="KW-0722">Serine protease inhibitor</keyword>
<dbReference type="InterPro" id="IPR000215">
    <property type="entry name" value="Serpin_fam"/>
</dbReference>
<feature type="signal peptide" evidence="5">
    <location>
        <begin position="1"/>
        <end position="18"/>
    </location>
</feature>
<evidence type="ECO:0000256" key="4">
    <source>
        <dbReference type="RuleBase" id="RU000411"/>
    </source>
</evidence>
<dbReference type="InterPro" id="IPR042178">
    <property type="entry name" value="Serpin_sf_1"/>
</dbReference>
<dbReference type="PROSITE" id="PS00284">
    <property type="entry name" value="SERPIN"/>
    <property type="match status" value="1"/>
</dbReference>
<dbReference type="Gene3D" id="3.30.497.10">
    <property type="entry name" value="Antithrombin, subunit I, domain 2"/>
    <property type="match status" value="1"/>
</dbReference>
<proteinExistence type="inferred from homology"/>
<dbReference type="InterPro" id="IPR023795">
    <property type="entry name" value="Serpin_CS"/>
</dbReference>
<sequence length="390" mass="43712">MKIAHLLLVAILATLAHCNDQVTAFSEGNLKFTSNLYKKLLETTQSSFLVSPFSIQLILALVREGAKGKTASEITTALDLPDVQSTHACLNDLFAVFLQKNKDLELLSSNKVFLADQFAINKKFQTVAVDIYRAGIENIDISKPLNAAQQINQWVESQTNKKIKDLISPRDISQSTKIILVNTLYFNGLWQFKFTRSESKEMFYTSPTNQIPINYLTTQSNFRYYESNQLKAKFLELPYKGTNITMTIVLPFEIDGLQSLENNLDQLLQPQPFTEEQVLVKIPPVQVESRHDLKEILKKLGVSTLFSDIADLGNLSPHSQDLSVSGVIQKTFINITETGTEAAAATVVHGVLLSAYIPEATPVNFVADHPFIYYIRLNNVTLFLGVTKQF</sequence>
<name>A0ABD1EWA2_HYPHA</name>
<evidence type="ECO:0000256" key="2">
    <source>
        <dbReference type="ARBA" id="ARBA00022690"/>
    </source>
</evidence>
<reference evidence="7 8" key="1">
    <citation type="submission" date="2024-05" db="EMBL/GenBank/DDBJ databases">
        <title>Genetic variation in Jamaican populations of the coffee berry borer (Hypothenemus hampei).</title>
        <authorList>
            <person name="Errbii M."/>
            <person name="Myrie A."/>
        </authorList>
    </citation>
    <scope>NUCLEOTIDE SEQUENCE [LARGE SCALE GENOMIC DNA]</scope>
    <source>
        <strain evidence="7">JA-Hopewell-2020-01-JO</strain>
        <tissue evidence="7">Whole body</tissue>
    </source>
</reference>
<dbReference type="InterPro" id="IPR036186">
    <property type="entry name" value="Serpin_sf"/>
</dbReference>
<dbReference type="EMBL" id="JBDJPC010000004">
    <property type="protein sequence ID" value="KAL1505326.1"/>
    <property type="molecule type" value="Genomic_DNA"/>
</dbReference>
<dbReference type="Pfam" id="PF00079">
    <property type="entry name" value="Serpin"/>
    <property type="match status" value="1"/>
</dbReference>
<dbReference type="GO" id="GO:0004867">
    <property type="term" value="F:serine-type endopeptidase inhibitor activity"/>
    <property type="evidence" value="ECO:0007669"/>
    <property type="project" value="UniProtKB-KW"/>
</dbReference>
<feature type="chain" id="PRO_5044851714" description="Serpin domain-containing protein" evidence="5">
    <location>
        <begin position="19"/>
        <end position="390"/>
    </location>
</feature>
<comment type="similarity">
    <text evidence="1 4">Belongs to the serpin family.</text>
</comment>
<dbReference type="AlphaFoldDB" id="A0ABD1EWA2"/>
<dbReference type="PANTHER" id="PTHR11461:SF211">
    <property type="entry name" value="GH10112P-RELATED"/>
    <property type="match status" value="1"/>
</dbReference>
<dbReference type="InterPro" id="IPR042185">
    <property type="entry name" value="Serpin_sf_2"/>
</dbReference>
<feature type="domain" description="Serpin" evidence="6">
    <location>
        <begin position="34"/>
        <end position="389"/>
    </location>
</feature>
<protein>
    <recommendedName>
        <fullName evidence="6">Serpin domain-containing protein</fullName>
    </recommendedName>
</protein>
<evidence type="ECO:0000256" key="5">
    <source>
        <dbReference type="SAM" id="SignalP"/>
    </source>
</evidence>
<dbReference type="InterPro" id="IPR023796">
    <property type="entry name" value="Serpin_dom"/>
</dbReference>
<dbReference type="Proteomes" id="UP001566132">
    <property type="component" value="Unassembled WGS sequence"/>
</dbReference>
<dbReference type="Gene3D" id="2.30.39.10">
    <property type="entry name" value="Alpha-1-antitrypsin, domain 1"/>
    <property type="match status" value="1"/>
</dbReference>